<feature type="coiled-coil region" evidence="1">
    <location>
        <begin position="175"/>
        <end position="243"/>
    </location>
</feature>
<accession>A0AAE1JCI8</accession>
<sequence length="250" mass="28999">MAATSDQEMDSLLSSFDQICEDVKSGIAEIQALQSKYSSELKKRESVEITCNSLRRENEQLANLYTESMKDLADQLDFRTKCLNLKEELERASNALVYKEDGHRNAMELLKQGYEGKIGNLEAEVKSCLREKATYEATISQLDQDLAAHKKSIQLLTSRLDELHFEVESKYRVEIQDLKECLLIEQEEKNELNKKIQHLEKELLICKTKMVDQQQDMTSNWHVETLKQKIMKLRKENEVLRRKLSHSGEG</sequence>
<evidence type="ECO:0000313" key="3">
    <source>
        <dbReference type="Proteomes" id="UP001293593"/>
    </source>
</evidence>
<protein>
    <recommendedName>
        <fullName evidence="4">Protein At-4/1</fullName>
    </recommendedName>
</protein>
<name>A0AAE1JCI8_9FABA</name>
<dbReference type="AlphaFoldDB" id="A0AAE1JCI8"/>
<gene>
    <name evidence="2" type="ORF">QN277_026605</name>
</gene>
<evidence type="ECO:0008006" key="4">
    <source>
        <dbReference type="Google" id="ProtNLM"/>
    </source>
</evidence>
<comment type="caution">
    <text evidence="2">The sequence shown here is derived from an EMBL/GenBank/DDBJ whole genome shotgun (WGS) entry which is preliminary data.</text>
</comment>
<organism evidence="2 3">
    <name type="scientific">Acacia crassicarpa</name>
    <name type="common">northern wattle</name>
    <dbReference type="NCBI Taxonomy" id="499986"/>
    <lineage>
        <taxon>Eukaryota</taxon>
        <taxon>Viridiplantae</taxon>
        <taxon>Streptophyta</taxon>
        <taxon>Embryophyta</taxon>
        <taxon>Tracheophyta</taxon>
        <taxon>Spermatophyta</taxon>
        <taxon>Magnoliopsida</taxon>
        <taxon>eudicotyledons</taxon>
        <taxon>Gunneridae</taxon>
        <taxon>Pentapetalae</taxon>
        <taxon>rosids</taxon>
        <taxon>fabids</taxon>
        <taxon>Fabales</taxon>
        <taxon>Fabaceae</taxon>
        <taxon>Caesalpinioideae</taxon>
        <taxon>mimosoid clade</taxon>
        <taxon>Acacieae</taxon>
        <taxon>Acacia</taxon>
    </lineage>
</organism>
<evidence type="ECO:0000256" key="1">
    <source>
        <dbReference type="SAM" id="Coils"/>
    </source>
</evidence>
<evidence type="ECO:0000313" key="2">
    <source>
        <dbReference type="EMBL" id="KAK4265574.1"/>
    </source>
</evidence>
<proteinExistence type="predicted"/>
<keyword evidence="3" id="KW-1185">Reference proteome</keyword>
<feature type="coiled-coil region" evidence="1">
    <location>
        <begin position="111"/>
        <end position="138"/>
    </location>
</feature>
<dbReference type="EMBL" id="JAWXYG010000008">
    <property type="protein sequence ID" value="KAK4265574.1"/>
    <property type="molecule type" value="Genomic_DNA"/>
</dbReference>
<keyword evidence="1" id="KW-0175">Coiled coil</keyword>
<reference evidence="2" key="1">
    <citation type="submission" date="2023-10" db="EMBL/GenBank/DDBJ databases">
        <title>Chromosome-level genome of the transformable northern wattle, Acacia crassicarpa.</title>
        <authorList>
            <person name="Massaro I."/>
            <person name="Sinha N.R."/>
            <person name="Poethig S."/>
            <person name="Leichty A.R."/>
        </authorList>
    </citation>
    <scope>NUCLEOTIDE SEQUENCE</scope>
    <source>
        <strain evidence="2">Acra3RX</strain>
        <tissue evidence="2">Leaf</tissue>
    </source>
</reference>
<dbReference type="Proteomes" id="UP001293593">
    <property type="component" value="Unassembled WGS sequence"/>
</dbReference>